<dbReference type="Pfam" id="PF17820">
    <property type="entry name" value="PDZ_6"/>
    <property type="match status" value="1"/>
</dbReference>
<evidence type="ECO:0000256" key="9">
    <source>
        <dbReference type="SAM" id="MobiDB-lite"/>
    </source>
</evidence>
<keyword evidence="4" id="KW-0997">Cell inner membrane</keyword>
<keyword evidence="5 10" id="KW-0812">Transmembrane</keyword>
<dbReference type="InterPro" id="IPR036034">
    <property type="entry name" value="PDZ_sf"/>
</dbReference>
<sequence>MMSITSWTSAWGGMDGRKWISTNRCSGMPVSIFLAATTCPIRSFRSKKSCFDGYEPPSLPLFPVGPDMASVLDLMNQHARKLSILLTLVLAVWIGTILAQGVLFVLSEQATSVAPMAHPSNSGQVEQPATRIDIAALNLFGEVAAEPAPAVVDAPRTSLNLQLLGVFSATDPKRASAIVAEVGKQGLLYHVDEKMPGNATLSSVHPDHILIKRNGRLEKLAFPETDSGQTIVRQTTARTSSNRSTSANRTSSSSSRLEQIPDRLAQRRKQILSHGSSSRDPGTVLRSYINENRDVLQQNPGEVLSQLGVSPVSEGNTQGYRIGNEVASDVLTRAGLMRGDVILSVNGQAVGDLSNDQKMIDQVLAQKRVRVGVQRKQRKFYLTVPIP</sequence>
<dbReference type="AlphaFoldDB" id="A0A2A5WYC4"/>
<proteinExistence type="predicted"/>
<evidence type="ECO:0000256" key="8">
    <source>
        <dbReference type="ARBA" id="ARBA00023136"/>
    </source>
</evidence>
<gene>
    <name evidence="12" type="ORF">CNE99_01925</name>
</gene>
<evidence type="ECO:0000313" key="12">
    <source>
        <dbReference type="EMBL" id="PDH41273.1"/>
    </source>
</evidence>
<dbReference type="InterPro" id="IPR041489">
    <property type="entry name" value="PDZ_6"/>
</dbReference>
<protein>
    <recommendedName>
        <fullName evidence="11">PDZ domain-containing protein</fullName>
    </recommendedName>
</protein>
<keyword evidence="7 10" id="KW-1133">Transmembrane helix</keyword>
<evidence type="ECO:0000256" key="7">
    <source>
        <dbReference type="ARBA" id="ARBA00022989"/>
    </source>
</evidence>
<keyword evidence="2" id="KW-0813">Transport</keyword>
<dbReference type="GO" id="GO:0015031">
    <property type="term" value="P:protein transport"/>
    <property type="evidence" value="ECO:0007669"/>
    <property type="project" value="UniProtKB-KW"/>
</dbReference>
<dbReference type="EMBL" id="NTKD01000005">
    <property type="protein sequence ID" value="PDH41273.1"/>
    <property type="molecule type" value="Genomic_DNA"/>
</dbReference>
<dbReference type="GO" id="GO:0005886">
    <property type="term" value="C:plasma membrane"/>
    <property type="evidence" value="ECO:0007669"/>
    <property type="project" value="UniProtKB-SubCell"/>
</dbReference>
<evidence type="ECO:0000256" key="1">
    <source>
        <dbReference type="ARBA" id="ARBA00004533"/>
    </source>
</evidence>
<dbReference type="InterPro" id="IPR024961">
    <property type="entry name" value="T2SS_GspC_N"/>
</dbReference>
<keyword evidence="8 10" id="KW-0472">Membrane</keyword>
<feature type="compositionally biased region" description="Low complexity" evidence="9">
    <location>
        <begin position="235"/>
        <end position="256"/>
    </location>
</feature>
<evidence type="ECO:0000256" key="4">
    <source>
        <dbReference type="ARBA" id="ARBA00022519"/>
    </source>
</evidence>
<evidence type="ECO:0000256" key="5">
    <source>
        <dbReference type="ARBA" id="ARBA00022692"/>
    </source>
</evidence>
<dbReference type="PROSITE" id="PS50106">
    <property type="entry name" value="PDZ"/>
    <property type="match status" value="1"/>
</dbReference>
<comment type="subcellular location">
    <subcellularLocation>
        <location evidence="1">Cell inner membrane</location>
    </subcellularLocation>
</comment>
<accession>A0A2A5WYC4</accession>
<reference evidence="12 13" key="1">
    <citation type="submission" date="2017-08" db="EMBL/GenBank/DDBJ databases">
        <title>Fine stratification of microbial communities through a metagenomic profile of the photic zone.</title>
        <authorList>
            <person name="Haro-Moreno J.M."/>
            <person name="Lopez-Perez M."/>
            <person name="De La Torre J."/>
            <person name="Picazo A."/>
            <person name="Camacho A."/>
            <person name="Rodriguez-Valera F."/>
        </authorList>
    </citation>
    <scope>NUCLEOTIDE SEQUENCE [LARGE SCALE GENOMIC DNA]</scope>
    <source>
        <strain evidence="12">MED-G24</strain>
    </source>
</reference>
<evidence type="ECO:0000256" key="6">
    <source>
        <dbReference type="ARBA" id="ARBA00022927"/>
    </source>
</evidence>
<dbReference type="Proteomes" id="UP000219327">
    <property type="component" value="Unassembled WGS sequence"/>
</dbReference>
<evidence type="ECO:0000256" key="10">
    <source>
        <dbReference type="SAM" id="Phobius"/>
    </source>
</evidence>
<evidence type="ECO:0000313" key="13">
    <source>
        <dbReference type="Proteomes" id="UP000219327"/>
    </source>
</evidence>
<dbReference type="InterPro" id="IPR001478">
    <property type="entry name" value="PDZ"/>
</dbReference>
<feature type="transmembrane region" description="Helical" evidence="10">
    <location>
        <begin position="84"/>
        <end position="106"/>
    </location>
</feature>
<dbReference type="Pfam" id="PF11356">
    <property type="entry name" value="T2SSC"/>
    <property type="match status" value="1"/>
</dbReference>
<evidence type="ECO:0000256" key="3">
    <source>
        <dbReference type="ARBA" id="ARBA00022475"/>
    </source>
</evidence>
<feature type="domain" description="PDZ" evidence="11">
    <location>
        <begin position="323"/>
        <end position="377"/>
    </location>
</feature>
<dbReference type="Gene3D" id="2.30.30.830">
    <property type="match status" value="1"/>
</dbReference>
<evidence type="ECO:0000256" key="2">
    <source>
        <dbReference type="ARBA" id="ARBA00022448"/>
    </source>
</evidence>
<name>A0A2A5WYC4_9GAMM</name>
<feature type="region of interest" description="Disordered" evidence="9">
    <location>
        <begin position="223"/>
        <end position="259"/>
    </location>
</feature>
<dbReference type="SUPFAM" id="SSF50156">
    <property type="entry name" value="PDZ domain-like"/>
    <property type="match status" value="1"/>
</dbReference>
<organism evidence="12 13">
    <name type="scientific">OM182 bacterium MED-G24</name>
    <dbReference type="NCBI Taxonomy" id="1986255"/>
    <lineage>
        <taxon>Bacteria</taxon>
        <taxon>Pseudomonadati</taxon>
        <taxon>Pseudomonadota</taxon>
        <taxon>Gammaproteobacteria</taxon>
        <taxon>OMG group</taxon>
        <taxon>OM182 clade</taxon>
    </lineage>
</organism>
<comment type="caution">
    <text evidence="12">The sequence shown here is derived from an EMBL/GenBank/DDBJ whole genome shotgun (WGS) entry which is preliminary data.</text>
</comment>
<keyword evidence="3" id="KW-1003">Cell membrane</keyword>
<dbReference type="SMART" id="SM00228">
    <property type="entry name" value="PDZ"/>
    <property type="match status" value="1"/>
</dbReference>
<evidence type="ECO:0000259" key="11">
    <source>
        <dbReference type="PROSITE" id="PS50106"/>
    </source>
</evidence>
<keyword evidence="6" id="KW-0653">Protein transport</keyword>
<dbReference type="Gene3D" id="2.30.42.10">
    <property type="match status" value="1"/>
</dbReference>